<name>A0A2M7RL79_9BACT</name>
<dbReference type="Gene3D" id="3.30.420.40">
    <property type="match status" value="1"/>
</dbReference>
<dbReference type="PANTHER" id="PTHR32432">
    <property type="entry name" value="CELL DIVISION PROTEIN FTSA-RELATED"/>
    <property type="match status" value="1"/>
</dbReference>
<reference evidence="2 3" key="1">
    <citation type="submission" date="2017-09" db="EMBL/GenBank/DDBJ databases">
        <title>Depth-based differentiation of microbial function through sediment-hosted aquifers and enrichment of novel symbionts in the deep terrestrial subsurface.</title>
        <authorList>
            <person name="Probst A.J."/>
            <person name="Ladd B."/>
            <person name="Jarett J.K."/>
            <person name="Geller-Mcgrath D.E."/>
            <person name="Sieber C.M."/>
            <person name="Emerson J.B."/>
            <person name="Anantharaman K."/>
            <person name="Thomas B.C."/>
            <person name="Malmstrom R."/>
            <person name="Stieglmeier M."/>
            <person name="Klingl A."/>
            <person name="Woyke T."/>
            <person name="Ryan C.M."/>
            <person name="Banfield J.F."/>
        </authorList>
    </citation>
    <scope>NUCLEOTIDE SEQUENCE [LARGE SCALE GENOMIC DNA]</scope>
    <source>
        <strain evidence="2">CG_4_10_14_0_8_um_filter_42_10</strain>
    </source>
</reference>
<dbReference type="EMBL" id="PFMD01000006">
    <property type="protein sequence ID" value="PIY97221.1"/>
    <property type="molecule type" value="Genomic_DNA"/>
</dbReference>
<keyword evidence="2" id="KW-0132">Cell division</keyword>
<comment type="caution">
    <text evidence="2">The sequence shown here is derived from an EMBL/GenBank/DDBJ whole genome shotgun (WGS) entry which is preliminary data.</text>
</comment>
<feature type="domain" description="SHS2" evidence="1">
    <location>
        <begin position="7"/>
        <end position="106"/>
    </location>
</feature>
<dbReference type="InterPro" id="IPR050696">
    <property type="entry name" value="FtsA/MreB"/>
</dbReference>
<dbReference type="GO" id="GO:0032153">
    <property type="term" value="C:cell division site"/>
    <property type="evidence" value="ECO:0007669"/>
    <property type="project" value="TreeGrafter"/>
</dbReference>
<evidence type="ECO:0000313" key="2">
    <source>
        <dbReference type="EMBL" id="PIY97221.1"/>
    </source>
</evidence>
<dbReference type="SMART" id="SM00842">
    <property type="entry name" value="FtsA"/>
    <property type="match status" value="1"/>
</dbReference>
<accession>A0A2M7RL79</accession>
<organism evidence="2 3">
    <name type="scientific">Candidatus Kerfeldbacteria bacterium CG_4_10_14_0_8_um_filter_42_10</name>
    <dbReference type="NCBI Taxonomy" id="2014248"/>
    <lineage>
        <taxon>Bacteria</taxon>
        <taxon>Candidatus Kerfeldiibacteriota</taxon>
    </lineage>
</organism>
<dbReference type="InterPro" id="IPR043129">
    <property type="entry name" value="ATPase_NBD"/>
</dbReference>
<dbReference type="GO" id="GO:0009898">
    <property type="term" value="C:cytoplasmic side of plasma membrane"/>
    <property type="evidence" value="ECO:0007669"/>
    <property type="project" value="TreeGrafter"/>
</dbReference>
<dbReference type="InterPro" id="IPR003494">
    <property type="entry name" value="SHS2_FtsA"/>
</dbReference>
<evidence type="ECO:0000259" key="1">
    <source>
        <dbReference type="SMART" id="SM00842"/>
    </source>
</evidence>
<dbReference type="GO" id="GO:0051301">
    <property type="term" value="P:cell division"/>
    <property type="evidence" value="ECO:0007669"/>
    <property type="project" value="UniProtKB-KW"/>
</dbReference>
<sequence>MVQEQIVTGLDVGSNMVRVVVGQKTEHDEKVHILGIAESPSEGISKGVINSIEDAVSSISSCLEKAERMTGIPIEHAFVGISGSHIISQDSHGVVAVAKADGEIRE</sequence>
<dbReference type="PANTHER" id="PTHR32432:SF4">
    <property type="entry name" value="CELL DIVISION PROTEIN FTSA"/>
    <property type="match status" value="1"/>
</dbReference>
<dbReference type="SUPFAM" id="SSF53067">
    <property type="entry name" value="Actin-like ATPase domain"/>
    <property type="match status" value="1"/>
</dbReference>
<evidence type="ECO:0000313" key="3">
    <source>
        <dbReference type="Proteomes" id="UP000230779"/>
    </source>
</evidence>
<gene>
    <name evidence="2" type="ORF">COY66_00530</name>
</gene>
<dbReference type="AlphaFoldDB" id="A0A2M7RL79"/>
<keyword evidence="2" id="KW-0131">Cell cycle</keyword>
<proteinExistence type="predicted"/>
<feature type="non-terminal residue" evidence="2">
    <location>
        <position position="106"/>
    </location>
</feature>
<protein>
    <submittedName>
        <fullName evidence="2">Cell division protein FtsA</fullName>
    </submittedName>
</protein>
<dbReference type="Proteomes" id="UP000230779">
    <property type="component" value="Unassembled WGS sequence"/>
</dbReference>